<dbReference type="RefSeq" id="XP_037217532.1">
    <property type="nucleotide sequence ID" value="XM_037366120.1"/>
</dbReference>
<dbReference type="GeneID" id="59348636"/>
<name>A0A8H6SDX8_9AGAR</name>
<protein>
    <submittedName>
        <fullName evidence="1">DJ-1 protein-PfpI domain-containing protein</fullName>
    </submittedName>
</protein>
<organism evidence="1 2">
    <name type="scientific">Mycena indigotica</name>
    <dbReference type="NCBI Taxonomy" id="2126181"/>
    <lineage>
        <taxon>Eukaryota</taxon>
        <taxon>Fungi</taxon>
        <taxon>Dikarya</taxon>
        <taxon>Basidiomycota</taxon>
        <taxon>Agaricomycotina</taxon>
        <taxon>Agaricomycetes</taxon>
        <taxon>Agaricomycetidae</taxon>
        <taxon>Agaricales</taxon>
        <taxon>Marasmiineae</taxon>
        <taxon>Mycenaceae</taxon>
        <taxon>Mycena</taxon>
    </lineage>
</organism>
<sequence length="346" mass="39118">MDFPFDFDDDLIPPPSPKLVKEPCYYVFSHKLLYDQIILAQADKRKPLSLVDLPEDVLIDIFIRAAETLPRTARSLALTCKYMANVTRRTRLESCLIRTWSELLSFERLVSEEPDERNVASMVKNIWLVTNAGQSSENDAVPRIIRACPNLVSITARFMTILRAAATLGEDFSRREGIRLTMTDNHSPPSHNAPNGFWTSLVEADSTMTLLHNITHLYLSQYLHSFGRDLAKTVPNLPRLTHVALTARSRDYQAEVRNFVELVLPLKPQLVAAVLVIVNPDPACLPPLVELLQAGATHGLDRPGQMQVFLRKDEYNVKEAKFWRKCVSEGSDVWSLAHMQCQNTPA</sequence>
<dbReference type="OrthoDB" id="3014317at2759"/>
<dbReference type="Proteomes" id="UP000636479">
    <property type="component" value="Unassembled WGS sequence"/>
</dbReference>
<accession>A0A8H6SDX8</accession>
<comment type="caution">
    <text evidence="1">The sequence shown here is derived from an EMBL/GenBank/DDBJ whole genome shotgun (WGS) entry which is preliminary data.</text>
</comment>
<keyword evidence="2" id="KW-1185">Reference proteome</keyword>
<gene>
    <name evidence="1" type="ORF">MIND_00950400</name>
</gene>
<reference evidence="1" key="1">
    <citation type="submission" date="2020-05" db="EMBL/GenBank/DDBJ databases">
        <title>Mycena genomes resolve the evolution of fungal bioluminescence.</title>
        <authorList>
            <person name="Tsai I.J."/>
        </authorList>
    </citation>
    <scope>NUCLEOTIDE SEQUENCE</scope>
    <source>
        <strain evidence="1">171206Taipei</strain>
    </source>
</reference>
<evidence type="ECO:0000313" key="1">
    <source>
        <dbReference type="EMBL" id="KAF7297173.1"/>
    </source>
</evidence>
<dbReference type="EMBL" id="JACAZF010000008">
    <property type="protein sequence ID" value="KAF7297173.1"/>
    <property type="molecule type" value="Genomic_DNA"/>
</dbReference>
<proteinExistence type="predicted"/>
<evidence type="ECO:0000313" key="2">
    <source>
        <dbReference type="Proteomes" id="UP000636479"/>
    </source>
</evidence>
<dbReference type="AlphaFoldDB" id="A0A8H6SDX8"/>